<protein>
    <recommendedName>
        <fullName evidence="5">16S rRNA (Guanine(966)-N(2))-methyltransferase RsmD</fullName>
    </recommendedName>
</protein>
<dbReference type="Gene3D" id="3.40.50.150">
    <property type="entry name" value="Vaccinia Virus protein VP39"/>
    <property type="match status" value="1"/>
</dbReference>
<dbReference type="SUPFAM" id="SSF53335">
    <property type="entry name" value="S-adenosyl-L-methionine-dependent methyltransferases"/>
    <property type="match status" value="1"/>
</dbReference>
<comment type="caution">
    <text evidence="3">The sequence shown here is derived from an EMBL/GenBank/DDBJ whole genome shotgun (WGS) entry which is preliminary data.</text>
</comment>
<gene>
    <name evidence="3" type="ORF">A3A78_00325</name>
</gene>
<evidence type="ECO:0000313" key="3">
    <source>
        <dbReference type="EMBL" id="OGC55390.1"/>
    </source>
</evidence>
<dbReference type="InterPro" id="IPR004398">
    <property type="entry name" value="RNA_MeTrfase_RsmD"/>
</dbReference>
<dbReference type="GO" id="GO:0031167">
    <property type="term" value="P:rRNA methylation"/>
    <property type="evidence" value="ECO:0007669"/>
    <property type="project" value="InterPro"/>
</dbReference>
<dbReference type="Proteomes" id="UP000176504">
    <property type="component" value="Unassembled WGS sequence"/>
</dbReference>
<sequence>MRISSGSAKNKKLIAPKIPGIRISQEIVRQAAFSIVGSKIKDAICLDLYAGSGSIGIEALSRGAEWCDFVDINPEASKTINENLKHTDLFLKSQVFTQDSLKYVLNCHKKYDLIFLDPYYDQIAHKHIFKSLPEIMNKEGLIVFLHGKELKIDKYLEDTVLKLGEERRYGATNVSFISVDTSR</sequence>
<keyword evidence="2" id="KW-0808">Transferase</keyword>
<dbReference type="PIRSF" id="PIRSF004553">
    <property type="entry name" value="CHP00095"/>
    <property type="match status" value="1"/>
</dbReference>
<organism evidence="3 4">
    <name type="scientific">candidate division WWE3 bacterium RIFCSPLOWO2_01_FULL_41_18</name>
    <dbReference type="NCBI Taxonomy" id="1802625"/>
    <lineage>
        <taxon>Bacteria</taxon>
        <taxon>Katanobacteria</taxon>
    </lineage>
</organism>
<keyword evidence="1" id="KW-0489">Methyltransferase</keyword>
<name>A0A1F4VEM8_UNCKA</name>
<proteinExistence type="predicted"/>
<dbReference type="AlphaFoldDB" id="A0A1F4VEM8"/>
<dbReference type="Pfam" id="PF03602">
    <property type="entry name" value="Cons_hypoth95"/>
    <property type="match status" value="1"/>
</dbReference>
<dbReference type="GO" id="GO:0008168">
    <property type="term" value="F:methyltransferase activity"/>
    <property type="evidence" value="ECO:0007669"/>
    <property type="project" value="UniProtKB-KW"/>
</dbReference>
<dbReference type="PANTHER" id="PTHR43542:SF1">
    <property type="entry name" value="METHYLTRANSFERASE"/>
    <property type="match status" value="1"/>
</dbReference>
<evidence type="ECO:0000256" key="2">
    <source>
        <dbReference type="ARBA" id="ARBA00022679"/>
    </source>
</evidence>
<evidence type="ECO:0000256" key="1">
    <source>
        <dbReference type="ARBA" id="ARBA00022603"/>
    </source>
</evidence>
<dbReference type="EMBL" id="MEVI01000002">
    <property type="protein sequence ID" value="OGC55390.1"/>
    <property type="molecule type" value="Genomic_DNA"/>
</dbReference>
<reference evidence="3 4" key="1">
    <citation type="journal article" date="2016" name="Nat. Commun.">
        <title>Thousands of microbial genomes shed light on interconnected biogeochemical processes in an aquifer system.</title>
        <authorList>
            <person name="Anantharaman K."/>
            <person name="Brown C.T."/>
            <person name="Hug L.A."/>
            <person name="Sharon I."/>
            <person name="Castelle C.J."/>
            <person name="Probst A.J."/>
            <person name="Thomas B.C."/>
            <person name="Singh A."/>
            <person name="Wilkins M.J."/>
            <person name="Karaoz U."/>
            <person name="Brodie E.L."/>
            <person name="Williams K.H."/>
            <person name="Hubbard S.S."/>
            <person name="Banfield J.F."/>
        </authorList>
    </citation>
    <scope>NUCLEOTIDE SEQUENCE [LARGE SCALE GENOMIC DNA]</scope>
</reference>
<dbReference type="CDD" id="cd02440">
    <property type="entry name" value="AdoMet_MTases"/>
    <property type="match status" value="1"/>
</dbReference>
<evidence type="ECO:0008006" key="5">
    <source>
        <dbReference type="Google" id="ProtNLM"/>
    </source>
</evidence>
<dbReference type="InterPro" id="IPR029063">
    <property type="entry name" value="SAM-dependent_MTases_sf"/>
</dbReference>
<dbReference type="PANTHER" id="PTHR43542">
    <property type="entry name" value="METHYLTRANSFERASE"/>
    <property type="match status" value="1"/>
</dbReference>
<evidence type="ECO:0000313" key="4">
    <source>
        <dbReference type="Proteomes" id="UP000176504"/>
    </source>
</evidence>
<accession>A0A1F4VEM8</accession>